<dbReference type="EMBL" id="ASRX01000079">
    <property type="protein sequence ID" value="EYF01531.1"/>
    <property type="molecule type" value="Genomic_DNA"/>
</dbReference>
<accession>A0A017SZ34</accession>
<dbReference type="InterPro" id="IPR035917">
    <property type="entry name" value="YjbQ-like_sf"/>
</dbReference>
<dbReference type="eggNOG" id="COG0432">
    <property type="taxonomic scope" value="Bacteria"/>
</dbReference>
<organism evidence="2 3">
    <name type="scientific">Chondromyces apiculatus DSM 436</name>
    <dbReference type="NCBI Taxonomy" id="1192034"/>
    <lineage>
        <taxon>Bacteria</taxon>
        <taxon>Pseudomonadati</taxon>
        <taxon>Myxococcota</taxon>
        <taxon>Polyangia</taxon>
        <taxon>Polyangiales</taxon>
        <taxon>Polyangiaceae</taxon>
        <taxon>Chondromyces</taxon>
    </lineage>
</organism>
<comment type="similarity">
    <text evidence="1">Belongs to the UPF0047 family.</text>
</comment>
<dbReference type="STRING" id="1192034.CAP_8092"/>
<reference evidence="2 3" key="1">
    <citation type="submission" date="2013-05" db="EMBL/GenBank/DDBJ databases">
        <title>Genome assembly of Chondromyces apiculatus DSM 436.</title>
        <authorList>
            <person name="Sharma G."/>
            <person name="Khatri I."/>
            <person name="Kaur C."/>
            <person name="Mayilraj S."/>
            <person name="Subramanian S."/>
        </authorList>
    </citation>
    <scope>NUCLEOTIDE SEQUENCE [LARGE SCALE GENOMIC DNA]</scope>
    <source>
        <strain evidence="2 3">DSM 436</strain>
    </source>
</reference>
<dbReference type="AlphaFoldDB" id="A0A017SZ34"/>
<dbReference type="Pfam" id="PF01894">
    <property type="entry name" value="YjbQ"/>
    <property type="match status" value="1"/>
</dbReference>
<evidence type="ECO:0008006" key="4">
    <source>
        <dbReference type="Google" id="ProtNLM"/>
    </source>
</evidence>
<dbReference type="Proteomes" id="UP000019678">
    <property type="component" value="Unassembled WGS sequence"/>
</dbReference>
<dbReference type="Gene3D" id="2.60.120.460">
    <property type="entry name" value="YjbQ-like"/>
    <property type="match status" value="1"/>
</dbReference>
<dbReference type="SUPFAM" id="SSF111038">
    <property type="entry name" value="YjbQ-like"/>
    <property type="match status" value="1"/>
</dbReference>
<dbReference type="InterPro" id="IPR001602">
    <property type="entry name" value="UPF0047_YjbQ-like"/>
</dbReference>
<dbReference type="PANTHER" id="PTHR30615:SF8">
    <property type="entry name" value="UPF0047 PROTEIN C4A8.02C"/>
    <property type="match status" value="1"/>
</dbReference>
<evidence type="ECO:0000256" key="1">
    <source>
        <dbReference type="ARBA" id="ARBA00005534"/>
    </source>
</evidence>
<gene>
    <name evidence="2" type="ORF">CAP_8092</name>
</gene>
<comment type="caution">
    <text evidence="2">The sequence shown here is derived from an EMBL/GenBank/DDBJ whole genome shotgun (WGS) entry which is preliminary data.</text>
</comment>
<name>A0A017SZ34_9BACT</name>
<proteinExistence type="inferred from homology"/>
<evidence type="ECO:0000313" key="3">
    <source>
        <dbReference type="Proteomes" id="UP000019678"/>
    </source>
</evidence>
<keyword evidence="3" id="KW-1185">Reference proteome</keyword>
<sequence length="151" mass="16431">MPSTDKAEQGAISTVFQRTLEVRTSGQGFVDITAEVAGIVAEAGKKTGLCTVFLQHTSASLVIQENADPAVLRDLQRWMTRLAPEGSGYEHDEEGPDDMPGHLRSAITRSSEVIPIVGGRLGLGRWQALYLWEHRRAAHVRRLVVTVLGTG</sequence>
<dbReference type="PANTHER" id="PTHR30615">
    <property type="entry name" value="UNCHARACTERIZED PROTEIN YJBQ-RELATED"/>
    <property type="match status" value="1"/>
</dbReference>
<evidence type="ECO:0000313" key="2">
    <source>
        <dbReference type="EMBL" id="EYF01531.1"/>
    </source>
</evidence>
<dbReference type="NCBIfam" id="TIGR00149">
    <property type="entry name" value="TIGR00149_YjbQ"/>
    <property type="match status" value="1"/>
</dbReference>
<dbReference type="PIRSF" id="PIRSF004681">
    <property type="entry name" value="UCP004681"/>
    <property type="match status" value="1"/>
</dbReference>
<protein>
    <recommendedName>
        <fullName evidence="4">Secondary thiamine-phosphate synthase enzyme</fullName>
    </recommendedName>
</protein>